<keyword evidence="11" id="KW-1185">Reference proteome</keyword>
<sequence>MELDAVVGRSRLPDFGDRESLPYVQAILIEGLRIHPVAPLAMAHYSSEDDVYENHFIPKGATVLGNTWAILHDEAVYSAPFRFNPERFMKQEGHDLPPNPLLYAFGFGRRQCPGRFFALDNAWLAIACLLATFNITKALDQDGREMEQNIEYTKDFISHPKPFKCRFVPRFNAPQLAFQTSDEE</sequence>
<dbReference type="Gene3D" id="1.10.630.10">
    <property type="entry name" value="Cytochrome P450"/>
    <property type="match status" value="1"/>
</dbReference>
<dbReference type="PANTHER" id="PTHR46300">
    <property type="entry name" value="P450, PUTATIVE (EUROFUNG)-RELATED-RELATED"/>
    <property type="match status" value="1"/>
</dbReference>
<evidence type="ECO:0000256" key="2">
    <source>
        <dbReference type="ARBA" id="ARBA00005179"/>
    </source>
</evidence>
<dbReference type="InterPro" id="IPR017972">
    <property type="entry name" value="Cyt_P450_CS"/>
</dbReference>
<keyword evidence="6 9" id="KW-0560">Oxidoreductase</keyword>
<dbReference type="InterPro" id="IPR001128">
    <property type="entry name" value="Cyt_P450"/>
</dbReference>
<gene>
    <name evidence="10" type="ORF">VKT23_000108</name>
</gene>
<comment type="cofactor">
    <cofactor evidence="1">
        <name>heme</name>
        <dbReference type="ChEBI" id="CHEBI:30413"/>
    </cofactor>
</comment>
<evidence type="ECO:0000256" key="3">
    <source>
        <dbReference type="ARBA" id="ARBA00010617"/>
    </source>
</evidence>
<evidence type="ECO:0000256" key="9">
    <source>
        <dbReference type="RuleBase" id="RU000461"/>
    </source>
</evidence>
<evidence type="ECO:0000313" key="10">
    <source>
        <dbReference type="EMBL" id="KAK7472001.1"/>
    </source>
</evidence>
<dbReference type="PRINTS" id="PR00463">
    <property type="entry name" value="EP450I"/>
</dbReference>
<accession>A0ABR1K360</accession>
<name>A0ABR1K360_9AGAR</name>
<dbReference type="Pfam" id="PF00067">
    <property type="entry name" value="p450"/>
    <property type="match status" value="1"/>
</dbReference>
<evidence type="ECO:0008006" key="12">
    <source>
        <dbReference type="Google" id="ProtNLM"/>
    </source>
</evidence>
<keyword evidence="7 9" id="KW-0408">Iron</keyword>
<evidence type="ECO:0000256" key="5">
    <source>
        <dbReference type="ARBA" id="ARBA00022723"/>
    </source>
</evidence>
<dbReference type="Proteomes" id="UP001498398">
    <property type="component" value="Unassembled WGS sequence"/>
</dbReference>
<dbReference type="InterPro" id="IPR036396">
    <property type="entry name" value="Cyt_P450_sf"/>
</dbReference>
<dbReference type="InterPro" id="IPR002401">
    <property type="entry name" value="Cyt_P450_E_grp-I"/>
</dbReference>
<comment type="pathway">
    <text evidence="2">Secondary metabolite biosynthesis.</text>
</comment>
<keyword evidence="8 9" id="KW-0503">Monooxygenase</keyword>
<comment type="caution">
    <text evidence="10">The sequence shown here is derived from an EMBL/GenBank/DDBJ whole genome shotgun (WGS) entry which is preliminary data.</text>
</comment>
<dbReference type="SUPFAM" id="SSF48264">
    <property type="entry name" value="Cytochrome P450"/>
    <property type="match status" value="1"/>
</dbReference>
<organism evidence="10 11">
    <name type="scientific">Marasmiellus scandens</name>
    <dbReference type="NCBI Taxonomy" id="2682957"/>
    <lineage>
        <taxon>Eukaryota</taxon>
        <taxon>Fungi</taxon>
        <taxon>Dikarya</taxon>
        <taxon>Basidiomycota</taxon>
        <taxon>Agaricomycotina</taxon>
        <taxon>Agaricomycetes</taxon>
        <taxon>Agaricomycetidae</taxon>
        <taxon>Agaricales</taxon>
        <taxon>Marasmiineae</taxon>
        <taxon>Omphalotaceae</taxon>
        <taxon>Marasmiellus</taxon>
    </lineage>
</organism>
<proteinExistence type="inferred from homology"/>
<evidence type="ECO:0000256" key="4">
    <source>
        <dbReference type="ARBA" id="ARBA00022617"/>
    </source>
</evidence>
<comment type="similarity">
    <text evidence="3 9">Belongs to the cytochrome P450 family.</text>
</comment>
<dbReference type="PROSITE" id="PS00086">
    <property type="entry name" value="CYTOCHROME_P450"/>
    <property type="match status" value="1"/>
</dbReference>
<protein>
    <recommendedName>
        <fullName evidence="12">Cytochrome P450</fullName>
    </recommendedName>
</protein>
<evidence type="ECO:0000256" key="6">
    <source>
        <dbReference type="ARBA" id="ARBA00023002"/>
    </source>
</evidence>
<evidence type="ECO:0000256" key="1">
    <source>
        <dbReference type="ARBA" id="ARBA00001971"/>
    </source>
</evidence>
<dbReference type="EMBL" id="JBANRG010000001">
    <property type="protein sequence ID" value="KAK7472001.1"/>
    <property type="molecule type" value="Genomic_DNA"/>
</dbReference>
<dbReference type="InterPro" id="IPR050364">
    <property type="entry name" value="Cytochrome_P450_fung"/>
</dbReference>
<evidence type="ECO:0000256" key="7">
    <source>
        <dbReference type="ARBA" id="ARBA00023004"/>
    </source>
</evidence>
<keyword evidence="5 9" id="KW-0479">Metal-binding</keyword>
<reference evidence="10 11" key="1">
    <citation type="submission" date="2024-01" db="EMBL/GenBank/DDBJ databases">
        <title>A draft genome for the cacao thread blight pathogen Marasmiellus scandens.</title>
        <authorList>
            <person name="Baruah I.K."/>
            <person name="Leung J."/>
            <person name="Bukari Y."/>
            <person name="Amoako-Attah I."/>
            <person name="Meinhardt L.W."/>
            <person name="Bailey B.A."/>
            <person name="Cohen S.P."/>
        </authorList>
    </citation>
    <scope>NUCLEOTIDE SEQUENCE [LARGE SCALE GENOMIC DNA]</scope>
    <source>
        <strain evidence="10 11">GH-19</strain>
    </source>
</reference>
<evidence type="ECO:0000256" key="8">
    <source>
        <dbReference type="ARBA" id="ARBA00023033"/>
    </source>
</evidence>
<evidence type="ECO:0000313" key="11">
    <source>
        <dbReference type="Proteomes" id="UP001498398"/>
    </source>
</evidence>
<keyword evidence="4 9" id="KW-0349">Heme</keyword>